<keyword evidence="2" id="KW-0229">DNA integration</keyword>
<dbReference type="PANTHER" id="PTHR30629:SF2">
    <property type="entry name" value="PROPHAGE INTEGRASE INTS-RELATED"/>
    <property type="match status" value="1"/>
</dbReference>
<organism evidence="7 8">
    <name type="scientific">Roseovarius bejariae</name>
    <dbReference type="NCBI Taxonomy" id="2576383"/>
    <lineage>
        <taxon>Bacteria</taxon>
        <taxon>Pseudomonadati</taxon>
        <taxon>Pseudomonadota</taxon>
        <taxon>Alphaproteobacteria</taxon>
        <taxon>Rhodobacterales</taxon>
        <taxon>Roseobacteraceae</taxon>
        <taxon>Roseovarius</taxon>
    </lineage>
</organism>
<dbReference type="InterPro" id="IPR010998">
    <property type="entry name" value="Integrase_recombinase_N"/>
</dbReference>
<gene>
    <name evidence="7" type="ORF">FDP25_01680</name>
</gene>
<feature type="region of interest" description="Disordered" evidence="5">
    <location>
        <begin position="259"/>
        <end position="278"/>
    </location>
</feature>
<dbReference type="GO" id="GO:0015074">
    <property type="term" value="P:DNA integration"/>
    <property type="evidence" value="ECO:0007669"/>
    <property type="project" value="UniProtKB-KW"/>
</dbReference>
<evidence type="ECO:0000256" key="1">
    <source>
        <dbReference type="ARBA" id="ARBA00008857"/>
    </source>
</evidence>
<dbReference type="OrthoDB" id="7222937at2"/>
<dbReference type="SUPFAM" id="SSF56349">
    <property type="entry name" value="DNA breaking-rejoining enzymes"/>
    <property type="match status" value="1"/>
</dbReference>
<proteinExistence type="inferred from homology"/>
<accession>A0A844CQ95</accession>
<keyword evidence="8" id="KW-1185">Reference proteome</keyword>
<sequence length="466" mass="52120">MGLILKHVEKTKSGRWQYRRRVPKEVAEVIDKREFKRVLGDTEREALKVYPQFHAEVERAIEKAKGDAGHVAAADRNELTTRQAFGIARARAASLAHDADTAEKREAIIEALSAPYDLDEETLDPLNATEVDRMVINILRNGAEATKRPDPTLEDAKKLYFSEKQRTDTPEQLRSLMGQVNRSILLTQEAFGRDPVLTEMTREDARNVRDHMLDQVKVNGERISAASVQKYLNLLKAVINTAANEMGLPATFKNPFNDLKIPKPKGAPDAGEGEKREPLPPEVLKAVRNRILSRVRIPEARLIWRLLEGTGCRLSEVRGLRVEDVTTEGETPHISVAWHDERRVKAESSFRCVPLVGDALEAAREAVAASEGDKFLFVRYLGKNGADNISSLLMGHVRKETANPKHVVHSLRHNMKDWLREAEVSKQDQDLILGHASSDVGDRVYGGNVARLRAATRAMKKALGVD</sequence>
<keyword evidence="3" id="KW-0238">DNA-binding</keyword>
<keyword evidence="4" id="KW-0233">DNA recombination</keyword>
<name>A0A844CQ95_9RHOB</name>
<comment type="caution">
    <text evidence="7">The sequence shown here is derived from an EMBL/GenBank/DDBJ whole genome shotgun (WGS) entry which is preliminary data.</text>
</comment>
<comment type="similarity">
    <text evidence="1">Belongs to the 'phage' integrase family.</text>
</comment>
<evidence type="ECO:0000256" key="2">
    <source>
        <dbReference type="ARBA" id="ARBA00022908"/>
    </source>
</evidence>
<dbReference type="AlphaFoldDB" id="A0A844CQ95"/>
<evidence type="ECO:0000313" key="8">
    <source>
        <dbReference type="Proteomes" id="UP000564704"/>
    </source>
</evidence>
<protein>
    <recommendedName>
        <fullName evidence="6">Tyr recombinase domain-containing protein</fullName>
    </recommendedName>
</protein>
<dbReference type="InterPro" id="IPR050808">
    <property type="entry name" value="Phage_Integrase"/>
</dbReference>
<reference evidence="7 8" key="1">
    <citation type="submission" date="2019-05" db="EMBL/GenBank/DDBJ databases">
        <title>Roseovarius bejariae sp. nov., a moderately halophylic bacterium isolated from a saline soil in Rambla Salada (Murcia).</title>
        <authorList>
            <person name="Castro D.J."/>
            <person name="Gomez-Altuve A."/>
            <person name="Reina J.C."/>
            <person name="Rodriguez M."/>
            <person name="Sampedro I."/>
            <person name="Llamas I."/>
            <person name="Martinez-Checa F."/>
        </authorList>
    </citation>
    <scope>NUCLEOTIDE SEQUENCE [LARGE SCALE GENOMIC DNA]</scope>
    <source>
        <strain evidence="7 8">A21</strain>
    </source>
</reference>
<dbReference type="Pfam" id="PF00589">
    <property type="entry name" value="Phage_integrase"/>
    <property type="match status" value="1"/>
</dbReference>
<dbReference type="Gene3D" id="1.10.443.10">
    <property type="entry name" value="Intergrase catalytic core"/>
    <property type="match status" value="1"/>
</dbReference>
<dbReference type="GO" id="GO:0006310">
    <property type="term" value="P:DNA recombination"/>
    <property type="evidence" value="ECO:0007669"/>
    <property type="project" value="UniProtKB-KW"/>
</dbReference>
<dbReference type="RefSeq" id="WP_154148442.1">
    <property type="nucleotide sequence ID" value="NZ_SZWE01000001.1"/>
</dbReference>
<dbReference type="InterPro" id="IPR011010">
    <property type="entry name" value="DNA_brk_join_enz"/>
</dbReference>
<dbReference type="InterPro" id="IPR002104">
    <property type="entry name" value="Integrase_catalytic"/>
</dbReference>
<dbReference type="PROSITE" id="PS51898">
    <property type="entry name" value="TYR_RECOMBINASE"/>
    <property type="match status" value="1"/>
</dbReference>
<dbReference type="PANTHER" id="PTHR30629">
    <property type="entry name" value="PROPHAGE INTEGRASE"/>
    <property type="match status" value="1"/>
</dbReference>
<evidence type="ECO:0000256" key="5">
    <source>
        <dbReference type="SAM" id="MobiDB-lite"/>
    </source>
</evidence>
<dbReference type="InterPro" id="IPR013762">
    <property type="entry name" value="Integrase-like_cat_sf"/>
</dbReference>
<dbReference type="Gene3D" id="1.10.150.130">
    <property type="match status" value="1"/>
</dbReference>
<dbReference type="GO" id="GO:0003677">
    <property type="term" value="F:DNA binding"/>
    <property type="evidence" value="ECO:0007669"/>
    <property type="project" value="UniProtKB-KW"/>
</dbReference>
<evidence type="ECO:0000256" key="3">
    <source>
        <dbReference type="ARBA" id="ARBA00023125"/>
    </source>
</evidence>
<feature type="domain" description="Tyr recombinase" evidence="6">
    <location>
        <begin position="274"/>
        <end position="459"/>
    </location>
</feature>
<evidence type="ECO:0000256" key="4">
    <source>
        <dbReference type="ARBA" id="ARBA00023172"/>
    </source>
</evidence>
<evidence type="ECO:0000313" key="7">
    <source>
        <dbReference type="EMBL" id="MRU14129.1"/>
    </source>
</evidence>
<dbReference type="EMBL" id="SZWE01000001">
    <property type="protein sequence ID" value="MRU14129.1"/>
    <property type="molecule type" value="Genomic_DNA"/>
</dbReference>
<dbReference type="Proteomes" id="UP000564704">
    <property type="component" value="Unassembled WGS sequence"/>
</dbReference>
<evidence type="ECO:0000259" key="6">
    <source>
        <dbReference type="PROSITE" id="PS51898"/>
    </source>
</evidence>